<evidence type="ECO:0000313" key="6">
    <source>
        <dbReference type="EMBL" id="OCH94870.1"/>
    </source>
</evidence>
<proteinExistence type="inferred from homology"/>
<comment type="cofactor">
    <cofactor evidence="1">
        <name>heme</name>
        <dbReference type="ChEBI" id="CHEBI:30413"/>
    </cofactor>
</comment>
<reference evidence="6 7" key="1">
    <citation type="submission" date="2016-07" db="EMBL/GenBank/DDBJ databases">
        <title>Draft genome of the white-rot fungus Obba rivulosa 3A-2.</title>
        <authorList>
            <consortium name="DOE Joint Genome Institute"/>
            <person name="Miettinen O."/>
            <person name="Riley R."/>
            <person name="Acob R."/>
            <person name="Barry K."/>
            <person name="Cullen D."/>
            <person name="De Vries R."/>
            <person name="Hainaut M."/>
            <person name="Hatakka A."/>
            <person name="Henrissat B."/>
            <person name="Hilden K."/>
            <person name="Kuo R."/>
            <person name="Labutti K."/>
            <person name="Lipzen A."/>
            <person name="Makela M.R."/>
            <person name="Sandor L."/>
            <person name="Spatafora J.W."/>
            <person name="Grigoriev I.V."/>
            <person name="Hibbett D.S."/>
        </authorList>
    </citation>
    <scope>NUCLEOTIDE SEQUENCE [LARGE SCALE GENOMIC DNA]</scope>
    <source>
        <strain evidence="6 7">3A-2</strain>
    </source>
</reference>
<dbReference type="GO" id="GO:0004497">
    <property type="term" value="F:monooxygenase activity"/>
    <property type="evidence" value="ECO:0007669"/>
    <property type="project" value="InterPro"/>
</dbReference>
<dbReference type="GO" id="GO:0020037">
    <property type="term" value="F:heme binding"/>
    <property type="evidence" value="ECO:0007669"/>
    <property type="project" value="InterPro"/>
</dbReference>
<protein>
    <submittedName>
        <fullName evidence="6">Cytochrome P450</fullName>
    </submittedName>
</protein>
<keyword evidence="5" id="KW-0408">Iron</keyword>
<comment type="similarity">
    <text evidence="2">Belongs to the cytochrome P450 family.</text>
</comment>
<keyword evidence="4" id="KW-0560">Oxidoreductase</keyword>
<dbReference type="GO" id="GO:0005506">
    <property type="term" value="F:iron ion binding"/>
    <property type="evidence" value="ECO:0007669"/>
    <property type="project" value="InterPro"/>
</dbReference>
<dbReference type="SUPFAM" id="SSF48264">
    <property type="entry name" value="Cytochrome P450"/>
    <property type="match status" value="1"/>
</dbReference>
<dbReference type="AlphaFoldDB" id="A0A8E2DS93"/>
<accession>A0A8E2DS93</accession>
<dbReference type="Proteomes" id="UP000250043">
    <property type="component" value="Unassembled WGS sequence"/>
</dbReference>
<name>A0A8E2DS93_9APHY</name>
<dbReference type="GO" id="GO:0016705">
    <property type="term" value="F:oxidoreductase activity, acting on paired donors, with incorporation or reduction of molecular oxygen"/>
    <property type="evidence" value="ECO:0007669"/>
    <property type="project" value="InterPro"/>
</dbReference>
<dbReference type="OrthoDB" id="1844152at2759"/>
<evidence type="ECO:0000256" key="2">
    <source>
        <dbReference type="ARBA" id="ARBA00010617"/>
    </source>
</evidence>
<dbReference type="InterPro" id="IPR036396">
    <property type="entry name" value="Cyt_P450_sf"/>
</dbReference>
<sequence>MHLGPIIEERKAKIAKWGANYPGKPRDFLSWLIDSTPRDHHYTTDNIALRMLNVNFVALHSTSMSFVHAFYTLAAQPKYIDTLRAEMRIHLGDEPRDWTKDGFARCWKLDSVLKENQRLYGLRALSLPRKALRTYTFKDGTTVPEGAMIAAVQTATHLDPANDGFQFPQICEQALAQERHEGEDVAEDAEEDDWRYRLTGIGLGYLAFGGGRRV</sequence>
<organism evidence="6 7">
    <name type="scientific">Obba rivulosa</name>
    <dbReference type="NCBI Taxonomy" id="1052685"/>
    <lineage>
        <taxon>Eukaryota</taxon>
        <taxon>Fungi</taxon>
        <taxon>Dikarya</taxon>
        <taxon>Basidiomycota</taxon>
        <taxon>Agaricomycotina</taxon>
        <taxon>Agaricomycetes</taxon>
        <taxon>Polyporales</taxon>
        <taxon>Gelatoporiaceae</taxon>
        <taxon>Obba</taxon>
    </lineage>
</organism>
<dbReference type="InterPro" id="IPR001128">
    <property type="entry name" value="Cyt_P450"/>
</dbReference>
<dbReference type="EMBL" id="KV722340">
    <property type="protein sequence ID" value="OCH94870.1"/>
    <property type="molecule type" value="Genomic_DNA"/>
</dbReference>
<evidence type="ECO:0000256" key="4">
    <source>
        <dbReference type="ARBA" id="ARBA00023002"/>
    </source>
</evidence>
<evidence type="ECO:0000256" key="3">
    <source>
        <dbReference type="ARBA" id="ARBA00022723"/>
    </source>
</evidence>
<dbReference type="Gene3D" id="1.10.630.10">
    <property type="entry name" value="Cytochrome P450"/>
    <property type="match status" value="1"/>
</dbReference>
<evidence type="ECO:0000256" key="5">
    <source>
        <dbReference type="ARBA" id="ARBA00023004"/>
    </source>
</evidence>
<keyword evidence="3" id="KW-0479">Metal-binding</keyword>
<evidence type="ECO:0000313" key="7">
    <source>
        <dbReference type="Proteomes" id="UP000250043"/>
    </source>
</evidence>
<keyword evidence="7" id="KW-1185">Reference proteome</keyword>
<dbReference type="Pfam" id="PF00067">
    <property type="entry name" value="p450"/>
    <property type="match status" value="1"/>
</dbReference>
<evidence type="ECO:0000256" key="1">
    <source>
        <dbReference type="ARBA" id="ARBA00001971"/>
    </source>
</evidence>
<dbReference type="PANTHER" id="PTHR46206">
    <property type="entry name" value="CYTOCHROME P450"/>
    <property type="match status" value="1"/>
</dbReference>
<gene>
    <name evidence="6" type="ORF">OBBRIDRAFT_831460</name>
</gene>